<evidence type="ECO:0000259" key="6">
    <source>
        <dbReference type="PROSITE" id="PS50835"/>
    </source>
</evidence>
<keyword evidence="7" id="KW-1185">Reference proteome</keyword>
<dbReference type="RefSeq" id="XP_040590173.1">
    <property type="nucleotide sequence ID" value="XM_040734239.1"/>
</dbReference>
<gene>
    <name evidence="8" type="primary">LOC121135457</name>
</gene>
<dbReference type="InterPro" id="IPR013106">
    <property type="entry name" value="Ig_V-set"/>
</dbReference>
<reference evidence="8" key="1">
    <citation type="submission" date="2025-08" db="UniProtKB">
        <authorList>
            <consortium name="RefSeq"/>
        </authorList>
    </citation>
    <scope>IDENTIFICATION</scope>
    <source>
        <tissue evidence="8">Liver</tissue>
    </source>
</reference>
<dbReference type="Pfam" id="PF00047">
    <property type="entry name" value="ig"/>
    <property type="match status" value="1"/>
</dbReference>
<evidence type="ECO:0000256" key="4">
    <source>
        <dbReference type="ARBA" id="ARBA00038222"/>
    </source>
</evidence>
<protein>
    <submittedName>
        <fullName evidence="8">Carcinoembryonic antigen-related cell adhesion molecule 3-like</fullName>
    </submittedName>
</protein>
<dbReference type="Pfam" id="PF07686">
    <property type="entry name" value="V-set"/>
    <property type="match status" value="1"/>
</dbReference>
<dbReference type="InterPro" id="IPR003598">
    <property type="entry name" value="Ig_sub2"/>
</dbReference>
<dbReference type="InterPro" id="IPR003599">
    <property type="entry name" value="Ig_sub"/>
</dbReference>
<dbReference type="GeneID" id="121135457"/>
<dbReference type="InterPro" id="IPR013151">
    <property type="entry name" value="Immunoglobulin_dom"/>
</dbReference>
<evidence type="ECO:0000256" key="5">
    <source>
        <dbReference type="SAM" id="SignalP"/>
    </source>
</evidence>
<feature type="domain" description="Ig-like" evidence="6">
    <location>
        <begin position="148"/>
        <end position="232"/>
    </location>
</feature>
<dbReference type="Gene3D" id="2.60.40.10">
    <property type="entry name" value="Immunoglobulins"/>
    <property type="match status" value="2"/>
</dbReference>
<dbReference type="PROSITE" id="PS50835">
    <property type="entry name" value="IG_LIKE"/>
    <property type="match status" value="1"/>
</dbReference>
<evidence type="ECO:0000256" key="3">
    <source>
        <dbReference type="ARBA" id="ARBA00023319"/>
    </source>
</evidence>
<dbReference type="Proteomes" id="UP000886700">
    <property type="component" value="Unplaced"/>
</dbReference>
<keyword evidence="2" id="KW-0325">Glycoprotein</keyword>
<dbReference type="InterPro" id="IPR050831">
    <property type="entry name" value="CEA_cell_adhesion"/>
</dbReference>
<dbReference type="InterPro" id="IPR013783">
    <property type="entry name" value="Ig-like_fold"/>
</dbReference>
<proteinExistence type="inferred from homology"/>
<evidence type="ECO:0000313" key="8">
    <source>
        <dbReference type="RefSeq" id="XP_040590173.1"/>
    </source>
</evidence>
<dbReference type="PANTHER" id="PTHR44427">
    <property type="entry name" value="CARCINOEMBRYONIC ANTIGEN-RELATED CELL ADHESION MOLECULE 19"/>
    <property type="match status" value="1"/>
</dbReference>
<dbReference type="InterPro" id="IPR007110">
    <property type="entry name" value="Ig-like_dom"/>
</dbReference>
<dbReference type="InterPro" id="IPR036179">
    <property type="entry name" value="Ig-like_dom_sf"/>
</dbReference>
<name>A0ABM2WP37_MESAU</name>
<feature type="signal peptide" evidence="5">
    <location>
        <begin position="1"/>
        <end position="35"/>
    </location>
</feature>
<dbReference type="SUPFAM" id="SSF48726">
    <property type="entry name" value="Immunoglobulin"/>
    <property type="match status" value="2"/>
</dbReference>
<comment type="similarity">
    <text evidence="4">Belongs to the immunoglobulin superfamily. CEA family.</text>
</comment>
<accession>A0ABM2WP37</accession>
<keyword evidence="3" id="KW-0393">Immunoglobulin domain</keyword>
<evidence type="ECO:0000256" key="1">
    <source>
        <dbReference type="ARBA" id="ARBA00022729"/>
    </source>
</evidence>
<dbReference type="SMART" id="SM00409">
    <property type="entry name" value="IG"/>
    <property type="match status" value="2"/>
</dbReference>
<feature type="chain" id="PRO_5046062227" evidence="5">
    <location>
        <begin position="36"/>
        <end position="236"/>
    </location>
</feature>
<dbReference type="CDD" id="cd05774">
    <property type="entry name" value="IgV_CEACAM_D1"/>
    <property type="match status" value="1"/>
</dbReference>
<sequence>MAMSSVLLCNGCTSWQGLLLTASLLTCWHVSTSTAHVTIESVPPHVVEGENVLLLVRNLPENIISLVWFKDLKIIRSAIGLYNVRYNVSAPGRLHSGRETMYRNGSLLLRNVTAKDTGYYILRTLNRHVDIVSTTVTHLLVHKYVMQPFLQISDTTVAVQKSVSLICISPHTDNSFHWIFNNQSLQITERMTLSPTKHSLRIDPVRIEDAGEYQCEVSNPVSSKTSLPVRLTVMKE</sequence>
<dbReference type="SMART" id="SM00408">
    <property type="entry name" value="IGc2"/>
    <property type="match status" value="1"/>
</dbReference>
<organism evidence="7 8">
    <name type="scientific">Mesocricetus auratus</name>
    <name type="common">Golden hamster</name>
    <dbReference type="NCBI Taxonomy" id="10036"/>
    <lineage>
        <taxon>Eukaryota</taxon>
        <taxon>Metazoa</taxon>
        <taxon>Chordata</taxon>
        <taxon>Craniata</taxon>
        <taxon>Vertebrata</taxon>
        <taxon>Euteleostomi</taxon>
        <taxon>Mammalia</taxon>
        <taxon>Eutheria</taxon>
        <taxon>Euarchontoglires</taxon>
        <taxon>Glires</taxon>
        <taxon>Rodentia</taxon>
        <taxon>Myomorpha</taxon>
        <taxon>Muroidea</taxon>
        <taxon>Cricetidae</taxon>
        <taxon>Cricetinae</taxon>
        <taxon>Mesocricetus</taxon>
    </lineage>
</organism>
<evidence type="ECO:0000313" key="7">
    <source>
        <dbReference type="Proteomes" id="UP000886700"/>
    </source>
</evidence>
<evidence type="ECO:0000256" key="2">
    <source>
        <dbReference type="ARBA" id="ARBA00023180"/>
    </source>
</evidence>
<keyword evidence="1 5" id="KW-0732">Signal</keyword>
<dbReference type="PANTHER" id="PTHR44427:SF1">
    <property type="entry name" value="CARCINOEMBRYONIC ANTIGEN-RELATED CELL ADHESION MOLECULE 1"/>
    <property type="match status" value="1"/>
</dbReference>